<dbReference type="RefSeq" id="WP_091523319.1">
    <property type="nucleotide sequence ID" value="NZ_FORF01000015.1"/>
</dbReference>
<accession>A0A1I3QG26</accession>
<dbReference type="PROSITE" id="PS01124">
    <property type="entry name" value="HTH_ARAC_FAMILY_2"/>
    <property type="match status" value="1"/>
</dbReference>
<keyword evidence="5" id="KW-0804">Transcription</keyword>
<dbReference type="InterPro" id="IPR003313">
    <property type="entry name" value="AraC-bd"/>
</dbReference>
<keyword evidence="2" id="KW-0805">Transcription regulation</keyword>
<evidence type="ECO:0000256" key="5">
    <source>
        <dbReference type="ARBA" id="ARBA00023163"/>
    </source>
</evidence>
<dbReference type="EMBL" id="FORF01000015">
    <property type="protein sequence ID" value="SFJ33064.1"/>
    <property type="molecule type" value="Genomic_DNA"/>
</dbReference>
<dbReference type="SUPFAM" id="SSF51215">
    <property type="entry name" value="Regulatory protein AraC"/>
    <property type="match status" value="1"/>
</dbReference>
<dbReference type="InterPro" id="IPR050204">
    <property type="entry name" value="AraC_XylS_family_regulators"/>
</dbReference>
<feature type="domain" description="HTH araC/xylS-type" evidence="6">
    <location>
        <begin position="189"/>
        <end position="287"/>
    </location>
</feature>
<dbReference type="STRING" id="1121003.SAMN03080618_02654"/>
<dbReference type="Gene3D" id="1.10.10.60">
    <property type="entry name" value="Homeodomain-like"/>
    <property type="match status" value="1"/>
</dbReference>
<dbReference type="InterPro" id="IPR037923">
    <property type="entry name" value="HTH-like"/>
</dbReference>
<dbReference type="InterPro" id="IPR020449">
    <property type="entry name" value="Tscrpt_reg_AraC-type_HTH"/>
</dbReference>
<evidence type="ECO:0000313" key="8">
    <source>
        <dbReference type="Proteomes" id="UP000242763"/>
    </source>
</evidence>
<dbReference type="PANTHER" id="PTHR46796:SF13">
    <property type="entry name" value="HTH-TYPE TRANSCRIPTIONAL ACTIVATOR RHAS"/>
    <property type="match status" value="1"/>
</dbReference>
<reference evidence="8" key="1">
    <citation type="submission" date="2016-10" db="EMBL/GenBank/DDBJ databases">
        <authorList>
            <person name="Varghese N."/>
            <person name="Submissions S."/>
        </authorList>
    </citation>
    <scope>NUCLEOTIDE SEQUENCE [LARGE SCALE GENOMIC DNA]</scope>
    <source>
        <strain evidence="8">DSM 21857</strain>
    </source>
</reference>
<dbReference type="AlphaFoldDB" id="A0A1I3QG26"/>
<dbReference type="Proteomes" id="UP000242763">
    <property type="component" value="Unassembled WGS sequence"/>
</dbReference>
<keyword evidence="1" id="KW-0963">Cytoplasm</keyword>
<dbReference type="InterPro" id="IPR047264">
    <property type="entry name" value="Cupin_HpaA-like_N"/>
</dbReference>
<keyword evidence="3" id="KW-0238">DNA-binding</keyword>
<dbReference type="Pfam" id="PF02311">
    <property type="entry name" value="AraC_binding"/>
    <property type="match status" value="1"/>
</dbReference>
<dbReference type="OrthoDB" id="9814125at2"/>
<keyword evidence="4" id="KW-0010">Activator</keyword>
<dbReference type="PANTHER" id="PTHR46796">
    <property type="entry name" value="HTH-TYPE TRANSCRIPTIONAL ACTIVATOR RHAS-RELATED"/>
    <property type="match status" value="1"/>
</dbReference>
<proteinExistence type="predicted"/>
<dbReference type="InterPro" id="IPR014710">
    <property type="entry name" value="RmlC-like_jellyroll"/>
</dbReference>
<evidence type="ECO:0000256" key="1">
    <source>
        <dbReference type="ARBA" id="ARBA00022490"/>
    </source>
</evidence>
<name>A0A1I3QG26_9HYPH</name>
<evidence type="ECO:0000256" key="3">
    <source>
        <dbReference type="ARBA" id="ARBA00023125"/>
    </source>
</evidence>
<dbReference type="SMART" id="SM00342">
    <property type="entry name" value="HTH_ARAC"/>
    <property type="match status" value="1"/>
</dbReference>
<sequence>MTRPVPTYRLYREKSGESGDFWIHSETIPVRTHLHNWHIAQHRHDAFFQIFYLTVGSGEIVEPHGATIMQAPCAVFIPPGAVHGFSYQLDVDGLVITALGDRLRSLAAADRHIASFTAQTRVVALPEGDDDADYAAECIARLHNELHSRTSSRLLLLEPLMTGAIVGLARAGKTGAESHLSEPERHRLDQLTTLISAHFRTHKPAEFYAAALGVSTTHLNRLTRTATGLSLLGLIATHIVEAARRDLVFTPTPVQGIAYSLGFSDPAYFSRFFRKHAGMSPAAFRDDERRRLALSSS</sequence>
<keyword evidence="8" id="KW-1185">Reference proteome</keyword>
<organism evidence="7 8">
    <name type="scientific">Aquamicrobium aerolatum DSM 21857</name>
    <dbReference type="NCBI Taxonomy" id="1121003"/>
    <lineage>
        <taxon>Bacteria</taxon>
        <taxon>Pseudomonadati</taxon>
        <taxon>Pseudomonadota</taxon>
        <taxon>Alphaproteobacteria</taxon>
        <taxon>Hyphomicrobiales</taxon>
        <taxon>Phyllobacteriaceae</taxon>
        <taxon>Aerobium</taxon>
    </lineage>
</organism>
<dbReference type="PRINTS" id="PR00032">
    <property type="entry name" value="HTHARAC"/>
</dbReference>
<dbReference type="InterPro" id="IPR009057">
    <property type="entry name" value="Homeodomain-like_sf"/>
</dbReference>
<dbReference type="SUPFAM" id="SSF46689">
    <property type="entry name" value="Homeodomain-like"/>
    <property type="match status" value="1"/>
</dbReference>
<dbReference type="CDD" id="cd06999">
    <property type="entry name" value="cupin_HpaA-like_N"/>
    <property type="match status" value="1"/>
</dbReference>
<dbReference type="Pfam" id="PF12833">
    <property type="entry name" value="HTH_18"/>
    <property type="match status" value="1"/>
</dbReference>
<dbReference type="InterPro" id="IPR018060">
    <property type="entry name" value="HTH_AraC"/>
</dbReference>
<dbReference type="GO" id="GO:0003700">
    <property type="term" value="F:DNA-binding transcription factor activity"/>
    <property type="evidence" value="ECO:0007669"/>
    <property type="project" value="InterPro"/>
</dbReference>
<dbReference type="Gene3D" id="2.60.120.10">
    <property type="entry name" value="Jelly Rolls"/>
    <property type="match status" value="1"/>
</dbReference>
<evidence type="ECO:0000313" key="7">
    <source>
        <dbReference type="EMBL" id="SFJ33064.1"/>
    </source>
</evidence>
<dbReference type="GO" id="GO:0043565">
    <property type="term" value="F:sequence-specific DNA binding"/>
    <property type="evidence" value="ECO:0007669"/>
    <property type="project" value="InterPro"/>
</dbReference>
<evidence type="ECO:0000256" key="2">
    <source>
        <dbReference type="ARBA" id="ARBA00023015"/>
    </source>
</evidence>
<protein>
    <submittedName>
        <fullName evidence="7">AraC family transcriptional regulator, transcriptional activator of pobA</fullName>
    </submittedName>
</protein>
<evidence type="ECO:0000259" key="6">
    <source>
        <dbReference type="PROSITE" id="PS01124"/>
    </source>
</evidence>
<gene>
    <name evidence="7" type="ORF">SAMN03080618_02654</name>
</gene>
<evidence type="ECO:0000256" key="4">
    <source>
        <dbReference type="ARBA" id="ARBA00023159"/>
    </source>
</evidence>